<accession>A0A197KD82</accession>
<organism evidence="2 3">
    <name type="scientific">Linnemannia elongata AG-77</name>
    <dbReference type="NCBI Taxonomy" id="1314771"/>
    <lineage>
        <taxon>Eukaryota</taxon>
        <taxon>Fungi</taxon>
        <taxon>Fungi incertae sedis</taxon>
        <taxon>Mucoromycota</taxon>
        <taxon>Mortierellomycotina</taxon>
        <taxon>Mortierellomycetes</taxon>
        <taxon>Mortierellales</taxon>
        <taxon>Mortierellaceae</taxon>
        <taxon>Linnemannia</taxon>
    </lineage>
</organism>
<reference evidence="2 3" key="1">
    <citation type="submission" date="2016-05" db="EMBL/GenBank/DDBJ databases">
        <title>Genome sequencing reveals origins of a unique bacterial endosymbiosis in the earliest lineages of terrestrial Fungi.</title>
        <authorList>
            <consortium name="DOE Joint Genome Institute"/>
            <person name="Uehling J."/>
            <person name="Gryganskyi A."/>
            <person name="Hameed K."/>
            <person name="Tschaplinski T."/>
            <person name="Misztal P."/>
            <person name="Wu S."/>
            <person name="Desiro A."/>
            <person name="Vande Pol N."/>
            <person name="Du Z.-Y."/>
            <person name="Zienkiewicz A."/>
            <person name="Zienkiewicz K."/>
            <person name="Morin E."/>
            <person name="Tisserant E."/>
            <person name="Splivallo R."/>
            <person name="Hainaut M."/>
            <person name="Henrissat B."/>
            <person name="Ohm R."/>
            <person name="Kuo A."/>
            <person name="Yan J."/>
            <person name="Lipzen A."/>
            <person name="Nolan M."/>
            <person name="Labutti K."/>
            <person name="Barry K."/>
            <person name="Goldstein A."/>
            <person name="Labbe J."/>
            <person name="Schadt C."/>
            <person name="Tuskan G."/>
            <person name="Grigoriev I."/>
            <person name="Martin F."/>
            <person name="Vilgalys R."/>
            <person name="Bonito G."/>
        </authorList>
    </citation>
    <scope>NUCLEOTIDE SEQUENCE [LARGE SCALE GENOMIC DNA]</scope>
    <source>
        <strain evidence="2 3">AG-77</strain>
    </source>
</reference>
<dbReference type="Proteomes" id="UP000078512">
    <property type="component" value="Unassembled WGS sequence"/>
</dbReference>
<dbReference type="EMBL" id="KV442015">
    <property type="protein sequence ID" value="OAQ35123.1"/>
    <property type="molecule type" value="Genomic_DNA"/>
</dbReference>
<keyword evidence="3" id="KW-1185">Reference proteome</keyword>
<proteinExistence type="predicted"/>
<name>A0A197KD82_9FUNG</name>
<gene>
    <name evidence="2" type="ORF">K457DRAFT_13685</name>
</gene>
<sequence length="211" mass="23699">MPVSIINSVSVPIDVDLLPQLQSDAAWTYGKIWRNRLPCAQRQLRVPSIPVQRPVFHSEILPPSPSDSKNSDILTDSLIGALTTPLNILTSPLLPKAHDVKKIKFMFSDRTAKERINTCRTTSSPTRMTKEAFSDEDEHEAQSLGDFYGSDALDNAGVSSRAITNMWDAFPKEELYSPLDMNMTEVEAERAYLLKTPRRPWDVEPQNSLSI</sequence>
<protein>
    <submittedName>
        <fullName evidence="2">Uncharacterized protein</fullName>
    </submittedName>
</protein>
<evidence type="ECO:0000313" key="2">
    <source>
        <dbReference type="EMBL" id="OAQ35123.1"/>
    </source>
</evidence>
<evidence type="ECO:0000256" key="1">
    <source>
        <dbReference type="SAM" id="MobiDB-lite"/>
    </source>
</evidence>
<evidence type="ECO:0000313" key="3">
    <source>
        <dbReference type="Proteomes" id="UP000078512"/>
    </source>
</evidence>
<dbReference type="AlphaFoldDB" id="A0A197KD82"/>
<feature type="region of interest" description="Disordered" evidence="1">
    <location>
        <begin position="122"/>
        <end position="141"/>
    </location>
</feature>